<dbReference type="InterPro" id="IPR027417">
    <property type="entry name" value="P-loop_NTPase"/>
</dbReference>
<dbReference type="InterPro" id="IPR056599">
    <property type="entry name" value="AAA_lid_fung"/>
</dbReference>
<evidence type="ECO:0000313" key="4">
    <source>
        <dbReference type="EMBL" id="OAA35947.1"/>
    </source>
</evidence>
<proteinExistence type="predicted"/>
<dbReference type="EMBL" id="AZHC01000038">
    <property type="protein sequence ID" value="OAA35947.1"/>
    <property type="molecule type" value="Genomic_DNA"/>
</dbReference>
<comment type="caution">
    <text evidence="4">The sequence shown here is derived from an EMBL/GenBank/DDBJ whole genome shotgun (WGS) entry which is preliminary data.</text>
</comment>
<protein>
    <submittedName>
        <fullName evidence="4">ATPase, AAA-type, core</fullName>
    </submittedName>
</protein>
<dbReference type="SUPFAM" id="SSF52540">
    <property type="entry name" value="P-loop containing nucleoside triphosphate hydrolases"/>
    <property type="match status" value="1"/>
</dbReference>
<reference evidence="4 5" key="1">
    <citation type="journal article" date="2016" name="Genome Biol. Evol.">
        <title>Divergent and convergent evolution of fungal pathogenicity.</title>
        <authorList>
            <person name="Shang Y."/>
            <person name="Xiao G."/>
            <person name="Zheng P."/>
            <person name="Cen K."/>
            <person name="Zhan S."/>
            <person name="Wang C."/>
        </authorList>
    </citation>
    <scope>NUCLEOTIDE SEQUENCE [LARGE SCALE GENOMIC DNA]</scope>
    <source>
        <strain evidence="4 5">RCEF 4871</strain>
    </source>
</reference>
<feature type="region of interest" description="Disordered" evidence="1">
    <location>
        <begin position="1"/>
        <end position="47"/>
    </location>
</feature>
<dbReference type="InterPro" id="IPR054289">
    <property type="entry name" value="DUF7025"/>
</dbReference>
<evidence type="ECO:0000259" key="3">
    <source>
        <dbReference type="Pfam" id="PF23232"/>
    </source>
</evidence>
<name>A0A166XLK9_METRR</name>
<dbReference type="Pfam" id="PF22942">
    <property type="entry name" value="DUF7025"/>
    <property type="match status" value="1"/>
</dbReference>
<dbReference type="STRING" id="1081105.A0A166XLK9"/>
<dbReference type="Pfam" id="PF23232">
    <property type="entry name" value="AAA_lid_13"/>
    <property type="match status" value="1"/>
</dbReference>
<dbReference type="PANTHER" id="PTHR46411:SF4">
    <property type="entry name" value="AAA+ ATPASE DOMAIN-CONTAINING PROTEIN"/>
    <property type="match status" value="1"/>
</dbReference>
<keyword evidence="5" id="KW-1185">Reference proteome</keyword>
<feature type="domain" description="DUF7025" evidence="2">
    <location>
        <begin position="379"/>
        <end position="482"/>
    </location>
</feature>
<dbReference type="Proteomes" id="UP000243498">
    <property type="component" value="Unassembled WGS sequence"/>
</dbReference>
<dbReference type="OrthoDB" id="4940681at2759"/>
<dbReference type="Gene3D" id="3.40.50.300">
    <property type="entry name" value="P-loop containing nucleotide triphosphate hydrolases"/>
    <property type="match status" value="1"/>
</dbReference>
<feature type="region of interest" description="Disordered" evidence="1">
    <location>
        <begin position="145"/>
        <end position="168"/>
    </location>
</feature>
<feature type="compositionally biased region" description="Polar residues" evidence="1">
    <location>
        <begin position="1"/>
        <end position="21"/>
    </location>
</feature>
<evidence type="ECO:0000259" key="2">
    <source>
        <dbReference type="Pfam" id="PF22942"/>
    </source>
</evidence>
<accession>A0A166XLK9</accession>
<dbReference type="PANTHER" id="PTHR46411">
    <property type="entry name" value="FAMILY ATPASE, PUTATIVE-RELATED"/>
    <property type="match status" value="1"/>
</dbReference>
<sequence>MALEQTANSFTPEKTSNSGASETAAGDVAASAYTHESTEMDTKAPKAVLLQDGEVGSKELDCPVTGKRHSSLHGFGLTNCPKCNKDISSLGEKNIDAGKDNCRLVSKLPADQTRSADGFEDVVERLDILNKEVKWVTNFIREEAGCGDTEDEDEKTQPENIVETEETEDVFEHQAEVRDSQDKTEDGFEYQVEFRDGQDNLLERQKWRTLVDLVDLSKGAATKAGKRIARITTAMRTSHSGDDNRSEVQKKKIAKAGFLNNPRVEIRFVKQYMYLESHAVIGALQKVVKYYPSVNLTTRGLDLGSPFCILVHHMDELEAFRATYKPPSTDDVTLDESKAAALQAEDTERCSEVAFRHLGKILDFLQDHIQKQKLKEEQARHLQDPPVCTFPRLWLLYKPGTTVYVNSAGTVEAYVVESFEPENSLYSAQDIAMTFPRPSTLKLWNLSFDGTYIRRSSRVEIIGAFDGERPILDLKIVPAKFADEADGGKTREQLLQYGRKWYSLLCGAQQQHYFGDTMGSPKRHFDTRVVIDINSYSRIEDVVPVSSAASVGPIIIDNALSPRSGNAAKSQMANFKVDDTGEDRASCPCERCCMKRPHPPRSFPWAEYDVINPTVEKSLELPEGYADRNHRYLICTRLLMGFVLKSRTWEKLDVACCQPPRINVQAIDTLVMPEDRKRLIKAIVQKYTDPRFTPGKSVQTWGADFIEKCISELIGRPLLSLTCADFGIDEIMMEKNLSRWFQLAESWGAVMLLDEADVWLERRMISDLKRNTLVAVFLRCLEYYRGILFLTSNRVGTFDDAFISRIHVVIYYEDLGEEQRKQIWKQFFDKLERERKDTIIVESRAKHFVLNDSEMRKILWNGREIRNGKNLASVRNKLAADHGHKAFQTAVSLAEYRFNFEGGKGDGDMIVLDKVDFEQVCQMSIDFKRYLNAVHGGDETDRAMKDRIRA</sequence>
<organism evidence="4 5">
    <name type="scientific">Metarhizium rileyi (strain RCEF 4871)</name>
    <name type="common">Nomuraea rileyi</name>
    <dbReference type="NCBI Taxonomy" id="1649241"/>
    <lineage>
        <taxon>Eukaryota</taxon>
        <taxon>Fungi</taxon>
        <taxon>Dikarya</taxon>
        <taxon>Ascomycota</taxon>
        <taxon>Pezizomycotina</taxon>
        <taxon>Sordariomycetes</taxon>
        <taxon>Hypocreomycetidae</taxon>
        <taxon>Hypocreales</taxon>
        <taxon>Clavicipitaceae</taxon>
        <taxon>Metarhizium</taxon>
    </lineage>
</organism>
<evidence type="ECO:0000313" key="5">
    <source>
        <dbReference type="Proteomes" id="UP000243498"/>
    </source>
</evidence>
<dbReference type="AlphaFoldDB" id="A0A166XLK9"/>
<feature type="domain" description="AAA+ ATPase lid" evidence="3">
    <location>
        <begin position="815"/>
        <end position="937"/>
    </location>
</feature>
<dbReference type="OMA" id="SKWFRLA"/>
<evidence type="ECO:0000256" key="1">
    <source>
        <dbReference type="SAM" id="MobiDB-lite"/>
    </source>
</evidence>
<gene>
    <name evidence="4" type="ORF">NOR_07755</name>
</gene>